<sequence>MQNVARIASIYVLRLFLRIPYPKFWFDGNGSSEIGIIKIDKMVHEIVQNSLQ</sequence>
<protein>
    <submittedName>
        <fullName evidence="1">Uncharacterized protein</fullName>
    </submittedName>
</protein>
<comment type="caution">
    <text evidence="1">The sequence shown here is derived from an EMBL/GenBank/DDBJ whole genome shotgun (WGS) entry which is preliminary data.</text>
</comment>
<organism evidence="1 2">
    <name type="scientific">Candidatus Nitrosocosmicus arcticus</name>
    <dbReference type="NCBI Taxonomy" id="2035267"/>
    <lineage>
        <taxon>Archaea</taxon>
        <taxon>Nitrososphaerota</taxon>
        <taxon>Nitrososphaeria</taxon>
        <taxon>Nitrososphaerales</taxon>
        <taxon>Nitrososphaeraceae</taxon>
        <taxon>Candidatus Nitrosocosmicus</taxon>
    </lineage>
</organism>
<gene>
    <name evidence="1" type="ORF">NARC_60006</name>
</gene>
<proteinExistence type="predicted"/>
<evidence type="ECO:0000313" key="2">
    <source>
        <dbReference type="Proteomes" id="UP000315289"/>
    </source>
</evidence>
<evidence type="ECO:0000313" key="1">
    <source>
        <dbReference type="EMBL" id="TVP40619.1"/>
    </source>
</evidence>
<reference evidence="1 2" key="1">
    <citation type="journal article" date="2019" name="Front. Microbiol.">
        <title>Ammonia Oxidation by the Arctic Terrestrial Thaumarchaeote Candidatus Nitrosocosmicus arcticus Is Stimulated by Increasing Temperatures.</title>
        <authorList>
            <person name="Alves R.J.E."/>
            <person name="Kerou M."/>
            <person name="Zappe A."/>
            <person name="Bittner R."/>
            <person name="Abby S.S."/>
            <person name="Schmidt H.A."/>
            <person name="Pfeifer K."/>
            <person name="Schleper C."/>
        </authorList>
    </citation>
    <scope>NUCLEOTIDE SEQUENCE [LARGE SCALE GENOMIC DNA]</scope>
    <source>
        <strain evidence="1 2">Kfb</strain>
    </source>
</reference>
<name>A0A557SVH9_9ARCH</name>
<dbReference type="AlphaFoldDB" id="A0A557SVH9"/>
<dbReference type="Proteomes" id="UP000315289">
    <property type="component" value="Unassembled WGS sequence"/>
</dbReference>
<dbReference type="EMBL" id="VOAH01000006">
    <property type="protein sequence ID" value="TVP40619.1"/>
    <property type="molecule type" value="Genomic_DNA"/>
</dbReference>
<keyword evidence="2" id="KW-1185">Reference proteome</keyword>
<accession>A0A557SVH9</accession>